<gene>
    <name evidence="4" type="ORF">IFM89_032734</name>
</gene>
<evidence type="ECO:0000256" key="2">
    <source>
        <dbReference type="RuleBase" id="RU367018"/>
    </source>
</evidence>
<keyword evidence="2" id="KW-0862">Zinc</keyword>
<reference evidence="4 5" key="1">
    <citation type="submission" date="2020-10" db="EMBL/GenBank/DDBJ databases">
        <title>The Coptis chinensis genome and diversification of protoberbering-type alkaloids.</title>
        <authorList>
            <person name="Wang B."/>
            <person name="Shu S."/>
            <person name="Song C."/>
            <person name="Liu Y."/>
        </authorList>
    </citation>
    <scope>NUCLEOTIDE SEQUENCE [LARGE SCALE GENOMIC DNA]</scope>
    <source>
        <strain evidence="4">HL-2020</strain>
        <tissue evidence="4">Leaf</tissue>
    </source>
</reference>
<keyword evidence="2" id="KW-0539">Nucleus</keyword>
<keyword evidence="1 2" id="KW-0863">Zinc-finger</keyword>
<dbReference type="InterPro" id="IPR031052">
    <property type="entry name" value="FHY3/FAR1"/>
</dbReference>
<feature type="domain" description="SWIM-type" evidence="3">
    <location>
        <begin position="1"/>
        <end position="29"/>
    </location>
</feature>
<sequence>MCEGVCECHLYEFAGIPCAHILKVVSKLDVYEIPKCFINERWLKRANRFRRVDKEGSLCQEQVDAMNLSYLCQEATKWVCVASQTLVSYKVSLDGLRELGTKVS</sequence>
<keyword evidence="2" id="KW-0479">Metal-binding</keyword>
<evidence type="ECO:0000313" key="4">
    <source>
        <dbReference type="EMBL" id="KAF9598880.1"/>
    </source>
</evidence>
<comment type="similarity">
    <text evidence="2">Belongs to the FHY3/FAR1 family.</text>
</comment>
<name>A0A835HE87_9MAGN</name>
<comment type="function">
    <text evidence="2">Putative transcription activator involved in regulating light control of development.</text>
</comment>
<dbReference type="Pfam" id="PF04434">
    <property type="entry name" value="SWIM"/>
    <property type="match status" value="1"/>
</dbReference>
<dbReference type="PANTHER" id="PTHR31669">
    <property type="entry name" value="PROTEIN FAR1-RELATED SEQUENCE 10-RELATED"/>
    <property type="match status" value="1"/>
</dbReference>
<dbReference type="GO" id="GO:0005634">
    <property type="term" value="C:nucleus"/>
    <property type="evidence" value="ECO:0007669"/>
    <property type="project" value="UniProtKB-SubCell"/>
</dbReference>
<dbReference type="OrthoDB" id="1572185at2759"/>
<evidence type="ECO:0000313" key="5">
    <source>
        <dbReference type="Proteomes" id="UP000631114"/>
    </source>
</evidence>
<dbReference type="GO" id="GO:0008270">
    <property type="term" value="F:zinc ion binding"/>
    <property type="evidence" value="ECO:0007669"/>
    <property type="project" value="UniProtKB-UniRule"/>
</dbReference>
<dbReference type="PANTHER" id="PTHR31669:SF302">
    <property type="entry name" value="PROTEIN FAR1-RELATED SEQUENCE"/>
    <property type="match status" value="1"/>
</dbReference>
<keyword evidence="5" id="KW-1185">Reference proteome</keyword>
<dbReference type="PROSITE" id="PS50966">
    <property type="entry name" value="ZF_SWIM"/>
    <property type="match status" value="1"/>
</dbReference>
<protein>
    <recommendedName>
        <fullName evidence="2">Protein FAR1-RELATED SEQUENCE</fullName>
    </recommendedName>
</protein>
<evidence type="ECO:0000259" key="3">
    <source>
        <dbReference type="PROSITE" id="PS50966"/>
    </source>
</evidence>
<organism evidence="4 5">
    <name type="scientific">Coptis chinensis</name>
    <dbReference type="NCBI Taxonomy" id="261450"/>
    <lineage>
        <taxon>Eukaryota</taxon>
        <taxon>Viridiplantae</taxon>
        <taxon>Streptophyta</taxon>
        <taxon>Embryophyta</taxon>
        <taxon>Tracheophyta</taxon>
        <taxon>Spermatophyta</taxon>
        <taxon>Magnoliopsida</taxon>
        <taxon>Ranunculales</taxon>
        <taxon>Ranunculaceae</taxon>
        <taxon>Coptidoideae</taxon>
        <taxon>Coptis</taxon>
    </lineage>
</organism>
<proteinExistence type="inferred from homology"/>
<evidence type="ECO:0000256" key="1">
    <source>
        <dbReference type="PROSITE-ProRule" id="PRU00325"/>
    </source>
</evidence>
<accession>A0A835HE87</accession>
<dbReference type="GO" id="GO:0006355">
    <property type="term" value="P:regulation of DNA-templated transcription"/>
    <property type="evidence" value="ECO:0007669"/>
    <property type="project" value="UniProtKB-UniRule"/>
</dbReference>
<dbReference type="AlphaFoldDB" id="A0A835HE87"/>
<dbReference type="EMBL" id="JADFTS010000007">
    <property type="protein sequence ID" value="KAF9598880.1"/>
    <property type="molecule type" value="Genomic_DNA"/>
</dbReference>
<comment type="subcellular location">
    <subcellularLocation>
        <location evidence="2">Nucleus</location>
    </subcellularLocation>
</comment>
<dbReference type="Proteomes" id="UP000631114">
    <property type="component" value="Unassembled WGS sequence"/>
</dbReference>
<dbReference type="InterPro" id="IPR007527">
    <property type="entry name" value="Znf_SWIM"/>
</dbReference>
<comment type="caution">
    <text evidence="4">The sequence shown here is derived from an EMBL/GenBank/DDBJ whole genome shotgun (WGS) entry which is preliminary data.</text>
</comment>